<dbReference type="EMBL" id="AJSR01000677">
    <property type="protein sequence ID" value="EKM32581.1"/>
    <property type="molecule type" value="Genomic_DNA"/>
</dbReference>
<feature type="non-terminal residue" evidence="1">
    <location>
        <position position="8"/>
    </location>
</feature>
<protein>
    <submittedName>
        <fullName evidence="1">Uncharacterized protein</fullName>
    </submittedName>
</protein>
<reference evidence="1 2" key="1">
    <citation type="submission" date="2012-10" db="EMBL/GenBank/DDBJ databases">
        <title>Genome sequence of Vibrio Cholerae HENC-02.</title>
        <authorList>
            <person name="Eppinger M."/>
            <person name="Hasan N.A."/>
            <person name="Sengamalay N."/>
            <person name="Hine E."/>
            <person name="Su Q."/>
            <person name="Daugherty S.C."/>
            <person name="Young S."/>
            <person name="Sadzewicz L."/>
            <person name="Tallon L."/>
            <person name="Cebula T.A."/>
            <person name="Ravel J."/>
            <person name="Colwell R.R."/>
        </authorList>
    </citation>
    <scope>NUCLEOTIDE SEQUENCE [LARGE SCALE GENOMIC DNA]</scope>
    <source>
        <strain evidence="1 2">HENC-02</strain>
    </source>
</reference>
<gene>
    <name evidence="1" type="ORF">VCHENC02_1873A</name>
</gene>
<sequence>MMSESIWS</sequence>
<comment type="caution">
    <text evidence="1">The sequence shown here is derived from an EMBL/GenBank/DDBJ whole genome shotgun (WGS) entry which is preliminary data.</text>
</comment>
<organism evidence="1 2">
    <name type="scientific">Vibrio harveyi</name>
    <name type="common">Beneckea harveyi</name>
    <dbReference type="NCBI Taxonomy" id="669"/>
    <lineage>
        <taxon>Bacteria</taxon>
        <taxon>Pseudomonadati</taxon>
        <taxon>Pseudomonadota</taxon>
        <taxon>Gammaproteobacteria</taxon>
        <taxon>Vibrionales</taxon>
        <taxon>Vibrionaceae</taxon>
        <taxon>Vibrio</taxon>
    </lineage>
</organism>
<name>A0A454D1Q4_VIBHA</name>
<evidence type="ECO:0000313" key="1">
    <source>
        <dbReference type="EMBL" id="EKM32581.1"/>
    </source>
</evidence>
<proteinExistence type="predicted"/>
<dbReference type="Proteomes" id="UP000008367">
    <property type="component" value="Unassembled WGS sequence"/>
</dbReference>
<accession>A0A454D1Q4</accession>
<evidence type="ECO:0000313" key="2">
    <source>
        <dbReference type="Proteomes" id="UP000008367"/>
    </source>
</evidence>